<dbReference type="OrthoDB" id="5516557at2"/>
<proteinExistence type="predicted"/>
<dbReference type="Proteomes" id="UP000182719">
    <property type="component" value="Unassembled WGS sequence"/>
</dbReference>
<evidence type="ECO:0000313" key="1">
    <source>
        <dbReference type="EMBL" id="SEL58614.1"/>
    </source>
</evidence>
<organism evidence="1 2">
    <name type="scientific">Stigmatella aurantiaca</name>
    <dbReference type="NCBI Taxonomy" id="41"/>
    <lineage>
        <taxon>Bacteria</taxon>
        <taxon>Pseudomonadati</taxon>
        <taxon>Myxococcota</taxon>
        <taxon>Myxococcia</taxon>
        <taxon>Myxococcales</taxon>
        <taxon>Cystobacterineae</taxon>
        <taxon>Archangiaceae</taxon>
        <taxon>Stigmatella</taxon>
    </lineage>
</organism>
<dbReference type="EMBL" id="FOAP01000007">
    <property type="protein sequence ID" value="SEL58614.1"/>
    <property type="molecule type" value="Genomic_DNA"/>
</dbReference>
<reference evidence="2" key="1">
    <citation type="submission" date="2016-10" db="EMBL/GenBank/DDBJ databases">
        <authorList>
            <person name="Varghese N."/>
            <person name="Submissions S."/>
        </authorList>
    </citation>
    <scope>NUCLEOTIDE SEQUENCE [LARGE SCALE GENOMIC DNA]</scope>
    <source>
        <strain evidence="2">DSM 17044</strain>
    </source>
</reference>
<name>A0A1H7RFB4_STIAU</name>
<accession>A0A1H7RFB4</accession>
<evidence type="ECO:0000313" key="2">
    <source>
        <dbReference type="Proteomes" id="UP000182719"/>
    </source>
</evidence>
<sequence length="99" mass="11365">MKLATYRDGKTAVLGQPHLNAVSYMKTLLDGVNRGVVEQEDFLMQHVVTWEDVPEDAPDWKLSSMYAGGWLLVHWLYNTRAEQFATLQARLATPRACWR</sequence>
<dbReference type="AlphaFoldDB" id="A0A1H7RFB4"/>
<dbReference type="RefSeq" id="WP_143101435.1">
    <property type="nucleotide sequence ID" value="NZ_FOAP01000007.1"/>
</dbReference>
<keyword evidence="2" id="KW-1185">Reference proteome</keyword>
<gene>
    <name evidence="1" type="ORF">SAMN05444354_10712</name>
</gene>
<protein>
    <submittedName>
        <fullName evidence="1">Uncharacterized protein</fullName>
    </submittedName>
</protein>